<accession>A0AAV6YY82</accession>
<keyword evidence="12 13" id="KW-0807">Transducer</keyword>
<evidence type="ECO:0000256" key="9">
    <source>
        <dbReference type="ARBA" id="ARBA00023157"/>
    </source>
</evidence>
<comment type="caution">
    <text evidence="16">The sequence shown here is derived from an EMBL/GenBank/DDBJ whole genome shotgun (WGS) entry which is preliminary data.</text>
</comment>
<evidence type="ECO:0000313" key="16">
    <source>
        <dbReference type="EMBL" id="KAG8539975.1"/>
    </source>
</evidence>
<evidence type="ECO:0000256" key="1">
    <source>
        <dbReference type="ARBA" id="ARBA00004651"/>
    </source>
</evidence>
<evidence type="ECO:0000256" key="6">
    <source>
        <dbReference type="ARBA" id="ARBA00022989"/>
    </source>
</evidence>
<dbReference type="PANTHER" id="PTHR24242:SF253">
    <property type="entry name" value="OLFACTORY RECEPTOR-RELATED"/>
    <property type="match status" value="1"/>
</dbReference>
<comment type="similarity">
    <text evidence="13">Belongs to the G-protein coupled receptor 1 family.</text>
</comment>
<evidence type="ECO:0000256" key="8">
    <source>
        <dbReference type="ARBA" id="ARBA00023136"/>
    </source>
</evidence>
<dbReference type="FunFam" id="1.20.1070.10:FF:000010">
    <property type="entry name" value="Olfactory receptor"/>
    <property type="match status" value="1"/>
</dbReference>
<name>A0AAV6YY82_ENGPU</name>
<evidence type="ECO:0000256" key="10">
    <source>
        <dbReference type="ARBA" id="ARBA00023170"/>
    </source>
</evidence>
<evidence type="ECO:0000256" key="11">
    <source>
        <dbReference type="ARBA" id="ARBA00023180"/>
    </source>
</evidence>
<keyword evidence="7 13" id="KW-0297">G-protein coupled receptor</keyword>
<keyword evidence="5 14" id="KW-0552">Olfaction</keyword>
<dbReference type="Proteomes" id="UP000824782">
    <property type="component" value="Unassembled WGS sequence"/>
</dbReference>
<evidence type="ECO:0000256" key="12">
    <source>
        <dbReference type="ARBA" id="ARBA00023224"/>
    </source>
</evidence>
<keyword evidence="10 13" id="KW-0675">Receptor</keyword>
<dbReference type="Gene3D" id="1.20.1070.10">
    <property type="entry name" value="Rhodopsin 7-helix transmembrane proteins"/>
    <property type="match status" value="1"/>
</dbReference>
<dbReference type="PROSITE" id="PS00237">
    <property type="entry name" value="G_PROTEIN_RECEP_F1_1"/>
    <property type="match status" value="1"/>
</dbReference>
<proteinExistence type="inferred from homology"/>
<keyword evidence="11" id="KW-0325">Glycoprotein</keyword>
<evidence type="ECO:0000313" key="17">
    <source>
        <dbReference type="Proteomes" id="UP000824782"/>
    </source>
</evidence>
<feature type="transmembrane region" description="Helical" evidence="14">
    <location>
        <begin position="236"/>
        <end position="255"/>
    </location>
</feature>
<comment type="subcellular location">
    <subcellularLocation>
        <location evidence="1 14">Cell membrane</location>
        <topology evidence="1 14">Multi-pass membrane protein</topology>
    </subcellularLocation>
</comment>
<dbReference type="PROSITE" id="PS50262">
    <property type="entry name" value="G_PROTEIN_RECEP_F1_2"/>
    <property type="match status" value="1"/>
</dbReference>
<feature type="domain" description="G-protein coupled receptors family 1 profile" evidence="15">
    <location>
        <begin position="35"/>
        <end position="284"/>
    </location>
</feature>
<evidence type="ECO:0000256" key="5">
    <source>
        <dbReference type="ARBA" id="ARBA00022725"/>
    </source>
</evidence>
<keyword evidence="2 14" id="KW-1003">Cell membrane</keyword>
<dbReference type="Pfam" id="PF13853">
    <property type="entry name" value="7tm_4"/>
    <property type="match status" value="1"/>
</dbReference>
<dbReference type="InterPro" id="IPR050939">
    <property type="entry name" value="Olfactory_GPCR1"/>
</dbReference>
<dbReference type="GO" id="GO:0004930">
    <property type="term" value="F:G protein-coupled receptor activity"/>
    <property type="evidence" value="ECO:0007669"/>
    <property type="project" value="UniProtKB-KW"/>
</dbReference>
<evidence type="ECO:0000259" key="15">
    <source>
        <dbReference type="PROSITE" id="PS50262"/>
    </source>
</evidence>
<evidence type="ECO:0000256" key="7">
    <source>
        <dbReference type="ARBA" id="ARBA00023040"/>
    </source>
</evidence>
<protein>
    <recommendedName>
        <fullName evidence="14">Olfactory receptor</fullName>
    </recommendedName>
</protein>
<dbReference type="PANTHER" id="PTHR24242">
    <property type="entry name" value="G-PROTEIN COUPLED RECEPTOR"/>
    <property type="match status" value="1"/>
</dbReference>
<keyword evidence="6 14" id="KW-1133">Transmembrane helix</keyword>
<dbReference type="InterPro" id="IPR017452">
    <property type="entry name" value="GPCR_Rhodpsn_7TM"/>
</dbReference>
<evidence type="ECO:0000256" key="3">
    <source>
        <dbReference type="ARBA" id="ARBA00022606"/>
    </source>
</evidence>
<keyword evidence="8 14" id="KW-0472">Membrane</keyword>
<reference evidence="16" key="1">
    <citation type="thesis" date="2020" institute="ProQuest LLC" country="789 East Eisenhower Parkway, Ann Arbor, MI, USA">
        <title>Comparative Genomics and Chromosome Evolution.</title>
        <authorList>
            <person name="Mudd A.B."/>
        </authorList>
    </citation>
    <scope>NUCLEOTIDE SEQUENCE</scope>
    <source>
        <strain evidence="16">237g6f4</strain>
        <tissue evidence="16">Blood</tissue>
    </source>
</reference>
<evidence type="ECO:0000256" key="13">
    <source>
        <dbReference type="RuleBase" id="RU000688"/>
    </source>
</evidence>
<gene>
    <name evidence="16" type="ORF">GDO81_020044</name>
</gene>
<feature type="transmembrane region" description="Helical" evidence="14">
    <location>
        <begin position="267"/>
        <end position="286"/>
    </location>
</feature>
<dbReference type="SUPFAM" id="SSF81321">
    <property type="entry name" value="Family A G protein-coupled receptor-like"/>
    <property type="match status" value="1"/>
</dbReference>
<dbReference type="PRINTS" id="PR00245">
    <property type="entry name" value="OLFACTORYR"/>
</dbReference>
<dbReference type="AlphaFoldDB" id="A0AAV6YY82"/>
<dbReference type="GO" id="GO:0005886">
    <property type="term" value="C:plasma membrane"/>
    <property type="evidence" value="ECO:0007669"/>
    <property type="project" value="UniProtKB-SubCell"/>
</dbReference>
<feature type="transmembrane region" description="Helical" evidence="14">
    <location>
        <begin position="195"/>
        <end position="215"/>
    </location>
</feature>
<keyword evidence="9" id="KW-1015">Disulfide bond</keyword>
<evidence type="ECO:0000256" key="14">
    <source>
        <dbReference type="RuleBase" id="RU363047"/>
    </source>
</evidence>
<dbReference type="InterPro" id="IPR000276">
    <property type="entry name" value="GPCR_Rhodpsn"/>
</dbReference>
<sequence length="300" mass="34230">MNTTTFLLQGFPGLHDFRIVVFVVLFNIYLTTICWNLMVLILVACSKNLQSPMYFFMAQLTISDIMTSSDIVPNMLHMVLNNGSLMSIPQCISQFFFFGFSETSECLLLTAMCYDRYLAICHPLHYSSIMNPGFCLKLILTFWILGFTATLIVTVNLSQLHFCRSDVIDHFFCDYDPILKVSCSNTLKIKSLSTILSLLIIMFPFLLVVLSYAYIVHTILKIKSISHRQKVFSTCGSHLIVVSIFYGTLISIYSTPEREKSNALRKILSMAYTVCTPFTNPVIYCLRNKDIKKALKKILQ</sequence>
<organism evidence="16 17">
    <name type="scientific">Engystomops pustulosus</name>
    <name type="common">Tungara frog</name>
    <name type="synonym">Physalaemus pustulosus</name>
    <dbReference type="NCBI Taxonomy" id="76066"/>
    <lineage>
        <taxon>Eukaryota</taxon>
        <taxon>Metazoa</taxon>
        <taxon>Chordata</taxon>
        <taxon>Craniata</taxon>
        <taxon>Vertebrata</taxon>
        <taxon>Euteleostomi</taxon>
        <taxon>Amphibia</taxon>
        <taxon>Batrachia</taxon>
        <taxon>Anura</taxon>
        <taxon>Neobatrachia</taxon>
        <taxon>Hyloidea</taxon>
        <taxon>Leptodactylidae</taxon>
        <taxon>Leiuperinae</taxon>
        <taxon>Engystomops</taxon>
    </lineage>
</organism>
<keyword evidence="3 14" id="KW-0716">Sensory transduction</keyword>
<keyword evidence="17" id="KW-1185">Reference proteome</keyword>
<dbReference type="EMBL" id="WNYA01012097">
    <property type="protein sequence ID" value="KAG8539975.1"/>
    <property type="molecule type" value="Genomic_DNA"/>
</dbReference>
<feature type="transmembrane region" description="Helical" evidence="14">
    <location>
        <begin position="20"/>
        <end position="45"/>
    </location>
</feature>
<evidence type="ECO:0000256" key="2">
    <source>
        <dbReference type="ARBA" id="ARBA00022475"/>
    </source>
</evidence>
<keyword evidence="4 13" id="KW-0812">Transmembrane</keyword>
<dbReference type="InterPro" id="IPR000725">
    <property type="entry name" value="Olfact_rcpt"/>
</dbReference>
<dbReference type="GO" id="GO:0004984">
    <property type="term" value="F:olfactory receptor activity"/>
    <property type="evidence" value="ECO:0007669"/>
    <property type="project" value="InterPro"/>
</dbReference>
<feature type="transmembrane region" description="Helical" evidence="14">
    <location>
        <begin position="134"/>
        <end position="155"/>
    </location>
</feature>
<evidence type="ECO:0000256" key="4">
    <source>
        <dbReference type="ARBA" id="ARBA00022692"/>
    </source>
</evidence>
<dbReference type="PRINTS" id="PR00237">
    <property type="entry name" value="GPCRRHODOPSN"/>
</dbReference>